<proteinExistence type="predicted"/>
<dbReference type="AlphaFoldDB" id="A0A381QCR5"/>
<name>A0A381QCR5_9ZZZZ</name>
<evidence type="ECO:0000313" key="1">
    <source>
        <dbReference type="EMBL" id="SUZ75443.1"/>
    </source>
</evidence>
<sequence length="30" mass="3711">MSNKIFEALQHFYVEKVCILWIFWRESGVH</sequence>
<protein>
    <submittedName>
        <fullName evidence="1">Uncharacterized protein</fullName>
    </submittedName>
</protein>
<gene>
    <name evidence="1" type="ORF">METZ01_LOCUS28297</name>
</gene>
<reference evidence="1" key="1">
    <citation type="submission" date="2018-05" db="EMBL/GenBank/DDBJ databases">
        <authorList>
            <person name="Lanie J.A."/>
            <person name="Ng W.-L."/>
            <person name="Kazmierczak K.M."/>
            <person name="Andrzejewski T.M."/>
            <person name="Davidsen T.M."/>
            <person name="Wayne K.J."/>
            <person name="Tettelin H."/>
            <person name="Glass J.I."/>
            <person name="Rusch D."/>
            <person name="Podicherti R."/>
            <person name="Tsui H.-C.T."/>
            <person name="Winkler M.E."/>
        </authorList>
    </citation>
    <scope>NUCLEOTIDE SEQUENCE</scope>
</reference>
<organism evidence="1">
    <name type="scientific">marine metagenome</name>
    <dbReference type="NCBI Taxonomy" id="408172"/>
    <lineage>
        <taxon>unclassified sequences</taxon>
        <taxon>metagenomes</taxon>
        <taxon>ecological metagenomes</taxon>
    </lineage>
</organism>
<dbReference type="EMBL" id="UINC01001246">
    <property type="protein sequence ID" value="SUZ75443.1"/>
    <property type="molecule type" value="Genomic_DNA"/>
</dbReference>
<accession>A0A381QCR5</accession>